<reference evidence="2 3" key="1">
    <citation type="submission" date="2016-08" db="EMBL/GenBank/DDBJ databases">
        <authorList>
            <consortium name="Lentinula edodes genome sequencing consortium"/>
            <person name="Sakamoto Y."/>
            <person name="Nakade K."/>
            <person name="Sato S."/>
            <person name="Yoshida Y."/>
            <person name="Miyazaki K."/>
            <person name="Natsume S."/>
            <person name="Konno N."/>
        </authorList>
    </citation>
    <scope>NUCLEOTIDE SEQUENCE [LARGE SCALE GENOMIC DNA]</scope>
    <source>
        <strain evidence="2 3">NBRC 111202</strain>
    </source>
</reference>
<gene>
    <name evidence="2" type="ORF">LENED_006415</name>
</gene>
<dbReference type="EMBL" id="BDGU01000199">
    <property type="protein sequence ID" value="GAW04610.1"/>
    <property type="molecule type" value="Genomic_DNA"/>
</dbReference>
<dbReference type="AlphaFoldDB" id="A0A1Q3EBL8"/>
<feature type="region of interest" description="Disordered" evidence="1">
    <location>
        <begin position="1"/>
        <end position="96"/>
    </location>
</feature>
<evidence type="ECO:0000256" key="1">
    <source>
        <dbReference type="SAM" id="MobiDB-lite"/>
    </source>
</evidence>
<keyword evidence="3" id="KW-1185">Reference proteome</keyword>
<accession>A0A1Q3EBL8</accession>
<dbReference type="Proteomes" id="UP000188533">
    <property type="component" value="Unassembled WGS sequence"/>
</dbReference>
<reference evidence="2 3" key="2">
    <citation type="submission" date="2017-02" db="EMBL/GenBank/DDBJ databases">
        <title>A genome survey and senescence transcriptome analysis in Lentinula edodes.</title>
        <authorList>
            <person name="Sakamoto Y."/>
            <person name="Nakade K."/>
            <person name="Sato S."/>
            <person name="Yoshida Y."/>
            <person name="Miyazaki K."/>
            <person name="Natsume S."/>
            <person name="Konno N."/>
        </authorList>
    </citation>
    <scope>NUCLEOTIDE SEQUENCE [LARGE SCALE GENOMIC DNA]</scope>
    <source>
        <strain evidence="2 3">NBRC 111202</strain>
    </source>
</reference>
<proteinExistence type="predicted"/>
<evidence type="ECO:0000313" key="3">
    <source>
        <dbReference type="Proteomes" id="UP000188533"/>
    </source>
</evidence>
<evidence type="ECO:0000313" key="2">
    <source>
        <dbReference type="EMBL" id="GAW04610.1"/>
    </source>
</evidence>
<feature type="compositionally biased region" description="Pro residues" evidence="1">
    <location>
        <begin position="39"/>
        <end position="50"/>
    </location>
</feature>
<name>A0A1Q3EBL8_LENED</name>
<sequence>MSLPVPSDEPPAAVGERVSSPPASSHVPLFLPEQASPTSPSPPPPSPSLPPLFGSVADLAIDLTGGDDELYEPEESRRARVSEADGMDAVPKEEPL</sequence>
<organism evidence="2 3">
    <name type="scientific">Lentinula edodes</name>
    <name type="common">Shiitake mushroom</name>
    <name type="synonym">Lentinus edodes</name>
    <dbReference type="NCBI Taxonomy" id="5353"/>
    <lineage>
        <taxon>Eukaryota</taxon>
        <taxon>Fungi</taxon>
        <taxon>Dikarya</taxon>
        <taxon>Basidiomycota</taxon>
        <taxon>Agaricomycotina</taxon>
        <taxon>Agaricomycetes</taxon>
        <taxon>Agaricomycetidae</taxon>
        <taxon>Agaricales</taxon>
        <taxon>Marasmiineae</taxon>
        <taxon>Omphalotaceae</taxon>
        <taxon>Lentinula</taxon>
    </lineage>
</organism>
<protein>
    <submittedName>
        <fullName evidence="2">Uncharacterized protein</fullName>
    </submittedName>
</protein>
<comment type="caution">
    <text evidence="2">The sequence shown here is derived from an EMBL/GenBank/DDBJ whole genome shotgun (WGS) entry which is preliminary data.</text>
</comment>
<feature type="compositionally biased region" description="Basic and acidic residues" evidence="1">
    <location>
        <begin position="74"/>
        <end position="83"/>
    </location>
</feature>